<evidence type="ECO:0000313" key="8">
    <source>
        <dbReference type="EMBL" id="CAA9547531.1"/>
    </source>
</evidence>
<sequence length="334" mass="34342">MRRPPSLRSPVGFLLVALLPLLGGGSAAAGTQATPAAAVPVAAVADLLPLPGPLPGGTPRADGPLAVVATTGIVSDLVAQVAGPRADVRSLLPANADPHDFEPAPEDLVAVAGADLVVRHGLGLDDWSEGLIENASDIPIVTATEGVETIASEEEDVDEGDPHVWFDPTRVETMVETITAGLTTIDPDGATTYGGRRDAYLAQLRELDAAIAAAVATIPPERRKLVTSHDAFGYFADRYGLTVVGTIIPGLETTAEPSAREIAALLEVIEREAVPAVFAENTASPALAEALAEEAGVAVVDDLYSDSLGEPGSGADTYLGLMRTDTVLIVEALQ</sequence>
<keyword evidence="5 7" id="KW-0732">Signal</keyword>
<evidence type="ECO:0000256" key="1">
    <source>
        <dbReference type="ARBA" id="ARBA00004196"/>
    </source>
</evidence>
<dbReference type="EMBL" id="CADCWL010000021">
    <property type="protein sequence ID" value="CAA9547531.1"/>
    <property type="molecule type" value="Genomic_DNA"/>
</dbReference>
<comment type="similarity">
    <text evidence="2 6">Belongs to the bacterial solute-binding protein 9 family.</text>
</comment>
<keyword evidence="4" id="KW-0479">Metal-binding</keyword>
<dbReference type="PANTHER" id="PTHR42953:SF1">
    <property type="entry name" value="METAL-BINDING PROTEIN HI_0362-RELATED"/>
    <property type="match status" value="1"/>
</dbReference>
<evidence type="ECO:0000256" key="6">
    <source>
        <dbReference type="RuleBase" id="RU003512"/>
    </source>
</evidence>
<proteinExistence type="inferred from homology"/>
<evidence type="ECO:0000256" key="7">
    <source>
        <dbReference type="SAM" id="SignalP"/>
    </source>
</evidence>
<dbReference type="GO" id="GO:0030313">
    <property type="term" value="C:cell envelope"/>
    <property type="evidence" value="ECO:0007669"/>
    <property type="project" value="UniProtKB-SubCell"/>
</dbReference>
<dbReference type="Pfam" id="PF01297">
    <property type="entry name" value="ZnuA"/>
    <property type="match status" value="1"/>
</dbReference>
<feature type="chain" id="PRO_5026675060" evidence="7">
    <location>
        <begin position="30"/>
        <end position="334"/>
    </location>
</feature>
<dbReference type="InterPro" id="IPR050492">
    <property type="entry name" value="Bact_metal-bind_prot9"/>
</dbReference>
<name>A0A6J4UDG9_9BACT</name>
<accession>A0A6J4UDG9</accession>
<dbReference type="InterPro" id="IPR006128">
    <property type="entry name" value="Lipoprotein_PsaA-like"/>
</dbReference>
<keyword evidence="3 6" id="KW-0813">Transport</keyword>
<dbReference type="GO" id="GO:0046872">
    <property type="term" value="F:metal ion binding"/>
    <property type="evidence" value="ECO:0007669"/>
    <property type="project" value="UniProtKB-KW"/>
</dbReference>
<dbReference type="SUPFAM" id="SSF53807">
    <property type="entry name" value="Helical backbone' metal receptor"/>
    <property type="match status" value="1"/>
</dbReference>
<dbReference type="InterPro" id="IPR006129">
    <property type="entry name" value="AdhesinB"/>
</dbReference>
<dbReference type="GO" id="GO:0007155">
    <property type="term" value="P:cell adhesion"/>
    <property type="evidence" value="ECO:0007669"/>
    <property type="project" value="InterPro"/>
</dbReference>
<evidence type="ECO:0000256" key="2">
    <source>
        <dbReference type="ARBA" id="ARBA00011028"/>
    </source>
</evidence>
<dbReference type="PANTHER" id="PTHR42953">
    <property type="entry name" value="HIGH-AFFINITY ZINC UPTAKE SYSTEM PROTEIN ZNUA-RELATED"/>
    <property type="match status" value="1"/>
</dbReference>
<comment type="subcellular location">
    <subcellularLocation>
        <location evidence="1">Cell envelope</location>
    </subcellularLocation>
</comment>
<dbReference type="InterPro" id="IPR006127">
    <property type="entry name" value="ZnuA-like"/>
</dbReference>
<organism evidence="8">
    <name type="scientific">uncultured Thermomicrobiales bacterium</name>
    <dbReference type="NCBI Taxonomy" id="1645740"/>
    <lineage>
        <taxon>Bacteria</taxon>
        <taxon>Pseudomonadati</taxon>
        <taxon>Thermomicrobiota</taxon>
        <taxon>Thermomicrobia</taxon>
        <taxon>Thermomicrobiales</taxon>
        <taxon>environmental samples</taxon>
    </lineage>
</organism>
<dbReference type="GO" id="GO:0030001">
    <property type="term" value="P:metal ion transport"/>
    <property type="evidence" value="ECO:0007669"/>
    <property type="project" value="InterPro"/>
</dbReference>
<protein>
    <submittedName>
        <fullName evidence="8">Zinc ABC transporter, substrate-binding protein ZnuA</fullName>
    </submittedName>
</protein>
<dbReference type="PRINTS" id="PR00691">
    <property type="entry name" value="ADHESINB"/>
</dbReference>
<dbReference type="Gene3D" id="3.40.50.1980">
    <property type="entry name" value="Nitrogenase molybdenum iron protein domain"/>
    <property type="match status" value="2"/>
</dbReference>
<dbReference type="AlphaFoldDB" id="A0A6J4UDG9"/>
<evidence type="ECO:0000256" key="4">
    <source>
        <dbReference type="ARBA" id="ARBA00022723"/>
    </source>
</evidence>
<dbReference type="PRINTS" id="PR00690">
    <property type="entry name" value="ADHESNFAMILY"/>
</dbReference>
<reference evidence="8" key="1">
    <citation type="submission" date="2020-02" db="EMBL/GenBank/DDBJ databases">
        <authorList>
            <person name="Meier V. D."/>
        </authorList>
    </citation>
    <scope>NUCLEOTIDE SEQUENCE</scope>
    <source>
        <strain evidence="8">AVDCRST_MAG19</strain>
    </source>
</reference>
<evidence type="ECO:0000256" key="3">
    <source>
        <dbReference type="ARBA" id="ARBA00022448"/>
    </source>
</evidence>
<feature type="signal peptide" evidence="7">
    <location>
        <begin position="1"/>
        <end position="29"/>
    </location>
</feature>
<evidence type="ECO:0000256" key="5">
    <source>
        <dbReference type="ARBA" id="ARBA00022729"/>
    </source>
</evidence>
<gene>
    <name evidence="8" type="ORF">AVDCRST_MAG19-495</name>
</gene>